<accession>A0A6J5TZU5</accession>
<dbReference type="EMBL" id="CAEKDK010000002">
    <property type="protein sequence ID" value="CAB4268827.1"/>
    <property type="molecule type" value="Genomic_DNA"/>
</dbReference>
<dbReference type="AlphaFoldDB" id="A0A6J5TZU5"/>
<evidence type="ECO:0000313" key="2">
    <source>
        <dbReference type="Proteomes" id="UP000507222"/>
    </source>
</evidence>
<evidence type="ECO:0000313" key="1">
    <source>
        <dbReference type="EMBL" id="CAB4268827.1"/>
    </source>
</evidence>
<proteinExistence type="predicted"/>
<protein>
    <submittedName>
        <fullName evidence="1">Uncharacterized protein</fullName>
    </submittedName>
</protein>
<dbReference type="Proteomes" id="UP000507222">
    <property type="component" value="Unassembled WGS sequence"/>
</dbReference>
<name>A0A6J5TZU5_PRUAR</name>
<reference evidence="1 2" key="1">
    <citation type="submission" date="2020-05" db="EMBL/GenBank/DDBJ databases">
        <authorList>
            <person name="Campoy J."/>
            <person name="Schneeberger K."/>
            <person name="Spophaly S."/>
        </authorList>
    </citation>
    <scope>NUCLEOTIDE SEQUENCE [LARGE SCALE GENOMIC DNA]</scope>
    <source>
        <strain evidence="1">PruArmRojPasFocal</strain>
    </source>
</reference>
<organism evidence="1 2">
    <name type="scientific">Prunus armeniaca</name>
    <name type="common">Apricot</name>
    <name type="synonym">Armeniaca vulgaris</name>
    <dbReference type="NCBI Taxonomy" id="36596"/>
    <lineage>
        <taxon>Eukaryota</taxon>
        <taxon>Viridiplantae</taxon>
        <taxon>Streptophyta</taxon>
        <taxon>Embryophyta</taxon>
        <taxon>Tracheophyta</taxon>
        <taxon>Spermatophyta</taxon>
        <taxon>Magnoliopsida</taxon>
        <taxon>eudicotyledons</taxon>
        <taxon>Gunneridae</taxon>
        <taxon>Pentapetalae</taxon>
        <taxon>rosids</taxon>
        <taxon>fabids</taxon>
        <taxon>Rosales</taxon>
        <taxon>Rosaceae</taxon>
        <taxon>Amygdaloideae</taxon>
        <taxon>Amygdaleae</taxon>
        <taxon>Prunus</taxon>
    </lineage>
</organism>
<gene>
    <name evidence="1" type="ORF">CURHAP_LOCUS13271</name>
</gene>
<sequence length="81" mass="9434">MRERQRLQIAVAAVEDDDVGMEKKNERKRLVRGRDWSREDDPFRALSLSSSSLKTQGFGWLNVGFGLWIKPNEVLIILAWF</sequence>